<feature type="compositionally biased region" description="Basic and acidic residues" evidence="3">
    <location>
        <begin position="423"/>
        <end position="433"/>
    </location>
</feature>
<dbReference type="Pfam" id="PF01057">
    <property type="entry name" value="Parvo_NS1"/>
    <property type="match status" value="1"/>
</dbReference>
<feature type="region of interest" description="Disordered" evidence="3">
    <location>
        <begin position="1660"/>
        <end position="1701"/>
    </location>
</feature>
<feature type="region of interest" description="Disordered" evidence="3">
    <location>
        <begin position="1748"/>
        <end position="2069"/>
    </location>
</feature>
<feature type="compositionally biased region" description="Polar residues" evidence="3">
    <location>
        <begin position="481"/>
        <end position="517"/>
    </location>
</feature>
<feature type="compositionally biased region" description="Basic and acidic residues" evidence="3">
    <location>
        <begin position="1862"/>
        <end position="1889"/>
    </location>
</feature>
<feature type="compositionally biased region" description="Low complexity" evidence="3">
    <location>
        <begin position="1845"/>
        <end position="1861"/>
    </location>
</feature>
<dbReference type="PANTHER" id="PTHR12957">
    <property type="entry name" value="DEAD/H BOX POLYPEPTIDE 26/DICE1-RELATED"/>
    <property type="match status" value="1"/>
</dbReference>
<feature type="compositionally biased region" description="Low complexity" evidence="3">
    <location>
        <begin position="1810"/>
        <end position="1835"/>
    </location>
</feature>
<evidence type="ECO:0000256" key="2">
    <source>
        <dbReference type="ARBA" id="ARBA00022840"/>
    </source>
</evidence>
<feature type="domain" description="SF3 helicase" evidence="4">
    <location>
        <begin position="2314"/>
        <end position="2480"/>
    </location>
</feature>
<keyword evidence="6" id="KW-1185">Reference proteome</keyword>
<feature type="compositionally biased region" description="Basic residues" evidence="3">
    <location>
        <begin position="1981"/>
        <end position="1994"/>
    </location>
</feature>
<feature type="compositionally biased region" description="Basic and acidic residues" evidence="3">
    <location>
        <begin position="1362"/>
        <end position="1372"/>
    </location>
</feature>
<feature type="compositionally biased region" description="Polar residues" evidence="3">
    <location>
        <begin position="1921"/>
        <end position="1950"/>
    </location>
</feature>
<feature type="compositionally biased region" description="Polar residues" evidence="3">
    <location>
        <begin position="1400"/>
        <end position="1412"/>
    </location>
</feature>
<feature type="compositionally biased region" description="Polar residues" evidence="3">
    <location>
        <begin position="1087"/>
        <end position="1099"/>
    </location>
</feature>
<feature type="compositionally biased region" description="Low complexity" evidence="3">
    <location>
        <begin position="1185"/>
        <end position="1195"/>
    </location>
</feature>
<evidence type="ECO:0000259" key="4">
    <source>
        <dbReference type="PROSITE" id="PS51206"/>
    </source>
</evidence>
<dbReference type="GO" id="GO:0034472">
    <property type="term" value="P:snRNA 3'-end processing"/>
    <property type="evidence" value="ECO:0007669"/>
    <property type="project" value="TreeGrafter"/>
</dbReference>
<dbReference type="PROSITE" id="PS51206">
    <property type="entry name" value="SF3_HELICASE_1"/>
    <property type="match status" value="1"/>
</dbReference>
<protein>
    <recommendedName>
        <fullName evidence="4">SF3 helicase domain-containing protein</fullName>
    </recommendedName>
</protein>
<feature type="region of interest" description="Disordered" evidence="3">
    <location>
        <begin position="1348"/>
        <end position="1508"/>
    </location>
</feature>
<dbReference type="SUPFAM" id="SSF52540">
    <property type="entry name" value="P-loop containing nucleoside triphosphate hydrolases"/>
    <property type="match status" value="1"/>
</dbReference>
<feature type="compositionally biased region" description="Basic and acidic residues" evidence="3">
    <location>
        <begin position="2526"/>
        <end position="2535"/>
    </location>
</feature>
<sequence>MNNFSSELQDLEKKLYDDIEKGITNILDRTCLILTEHPTWIPKLHRPREGYWDESAQPISYSDIPGHVDPRNLPYYISLHINDLYIGQDTTSISTDSIGTGIKNNETTMEQDRNDNKKLENCNGTSKQQEHQQKSQTISETSEECDGNVTSNRTKSTIIQQIYGPKGTNIQRTPSNAKEIHITSTNTNGHEQHMASSETRGNPRTTKRMGRSRSPSNGNRHGPRGTRRTPSETSENTRRSDDLLLLVDLVLLLVDCESSSLRLVFSDVSEGVRRVRRGPCLFPLDGDLDLPIRLVVRGFPRVSLLAICCSCPFVFVDVMCISFALLGLYDDIEKGITNILDRTCLILTEHPTWIPKLHRPREGYWDESAQPISYSDIPGHVDPRNLPYYISLHINDLYIGQDTTSISTDSIGTRIKNNETTMEQDRNDNKKLENCNGTSKQQEHQQKSQTISETSEECDGNVTSNRTKSTIIQQIYGPKGTNIQRTPSNAKEIHITSTNTNGHEQHMASSETRGNPRTTKRMGRSRSPSNGNRHGPRGTRRTPSETSENTRRSDDLLLLVDLVLLLVDCESSSLRLVFSDVSEGVRRVRRGPCLFPLDGDLDLPIRLVVRGFPRVSLLAICCSCPFVFVDVMCISFALLGLYDDIEKGITNILDRTCLILTEHPTWIPKLHRPREGYWDESAQPISYSDIPGHVDPRNLPYYISLHINDLYIGQDTTSISTDSIGTGIKNNETTMEQDRNDNKKLENCNGTSKQQEHQQKSQTISETSEECDGNVTSNRTKSTIIQQIYGPKGTNIQRTPSNAKEIHITSTNTNGHEQHMASSETRGNPRTTKRMGRSRSPSNGNRHGPRGTRRTPSETSENTRRSDDLLLLVDLVLLLVDCESSSLRLVFSDVSEGVRRVRRGPCLFPLDGDLDLPIRLVVRGFPRVSLLAICCSCPFVFVDVMCISFALLGLYDDIEKGITNILDRTCLILTEHPTWIPKLHRPREGYWDESAQPISYSDIPGHVDPRNLPYYISLHINDLYIGQDTTSISTDSIGTRIKNNETTMEQDRNDNKKLENCNGTSKQQEHQQKSQTISETSEECDGNVTSNRTKSTIIQQIYGPKGTNIQRTPSNAKEIHITSTNTNGHEQHMASSETRGNPRTTKRMGRSRSPSNGNRHGPRRTRRTPSETSENTRRSDDDSQSTRSSTRSTSSSKSSLRLVFSDVSEGVRRVRRVPCLFPLDGDLDLPIRLVVRGFPRVSLLAICCSCPFVFVDVMCIFFALLGLYDDIEKGITNILDRTCLILTEHPTWIPKLHRPREGYWDESAQPISYSDIPGHVDPRNLPYYISLHINDLYIGQDTTSISTDSIGTGIKNNETTMEQDRNDNKKLENCNGTSKQQEHQQKSQTISETSEECDGNVTSNRTKSTIIQQIYGPKGTNIQRTPSNAKEIHITSTNTNGHEQHMASSETRGNPRTTKRMGRSRSPSNGNRHGPRRTRRTPSETSENTRRSDDDSQSTRSSTRSTSSSKSSLRLVFSDVSEGVRRVRRGPCLFPLDGDLDLPIRLVVRGFPRVSLLAICCSCPFVFVDVMCIFFALLGLYNDIEEGITNILDRTCLILTEHPTWIPKLHRPREGYWDESTQPISYSDIPGHVDPRNFPYYISLHLNDLYIGQDTASISTNNRGTGIKDNKTTMESNKDNNGELEDSNEPKQQQDNEQESTIISETSEECDGNVNANRHKSTIIQQIYGPKGTNIQRATSNGKEIRIERPNKNGHQQHMGSCETRGNTRTTTRMGRSRSPSTGNRHGSRRRRRTPSETSENTRRSDDDSQSSGSSTRSTSSSKSTSSRASSRDASITPGQGKHGSVSSNINDNITNNSETSIETKDKNGKQSRSDRKTNSNLDTIKRNFSELFDSPDSSEKQTPKHTNDKHPRTPERDRTNNNTGTKLKQKTTSISNNITEHSIKNNKTASGKGRKRLYSSDEESSSSNQSILSIYEPRGHIQKRPKLERRKVCRPSTPSKKGRSKTIRNEMGRHATNGGIDILQHTPRKSNNTATTKTAKHRFEEELTRADTTEKTSNNQEPENEPNKQYWGHNLYTFIIHTGRHCRNVKRYGKKPDYVYITHGAGTDHEHKHFIFTSDNGNKHRRLNRICAAFEATSSELTEAIATNQLVEHRREFFIYLCRLGLRNTTQSGNGVQKWTEFLNDYKQFETQEETLENGLKLCQQITNDYRRQRKEELNEKNDSKTHTYANNLQAVTTILNKYKPMSHAELVLIPAEEKYKLYELYGPASKSQLTAVFDIWQAEQMEKLRTTKFLDILEERYPNPVLNENEEDDIDYIFNIFRKSGIHFLNFLAGFIYIYDKHDHKKNAFVIQGKPNTGKTMLINMLLGPLHPCRLAKTSEGDRFHFSRLPSSPSVLYEEPFINMLNINLFKSALGGEPMETDVKHAHHQNIVRIPWFLTTNHDITRELEGVDREAINCRIVKYELTGKINDGNTILNGIPQHKRHIKPESIHKFIIVNREFVEDAVYSYRAIIRNGSIPNTRENPTKTRERLGLGRGGPESNKEATIR</sequence>
<feature type="compositionally biased region" description="Low complexity" evidence="3">
    <location>
        <begin position="1498"/>
        <end position="1508"/>
    </location>
</feature>
<dbReference type="GO" id="GO:0019079">
    <property type="term" value="P:viral genome replication"/>
    <property type="evidence" value="ECO:0007669"/>
    <property type="project" value="InterPro"/>
</dbReference>
<comment type="caution">
    <text evidence="5">The sequence shown here is derived from an EMBL/GenBank/DDBJ whole genome shotgun (WGS) entry which is preliminary data.</text>
</comment>
<feature type="compositionally biased region" description="Polar residues" evidence="3">
    <location>
        <begin position="148"/>
        <end position="160"/>
    </location>
</feature>
<dbReference type="Proteomes" id="UP001292094">
    <property type="component" value="Unassembled WGS sequence"/>
</dbReference>
<feature type="region of interest" description="Disordered" evidence="3">
    <location>
        <begin position="97"/>
        <end position="237"/>
    </location>
</feature>
<dbReference type="GO" id="GO:0032039">
    <property type="term" value="C:integrator complex"/>
    <property type="evidence" value="ECO:0007669"/>
    <property type="project" value="TreeGrafter"/>
</dbReference>
<dbReference type="EMBL" id="JAWZYT010000052">
    <property type="protein sequence ID" value="KAK4328866.1"/>
    <property type="molecule type" value="Genomic_DNA"/>
</dbReference>
<evidence type="ECO:0000256" key="3">
    <source>
        <dbReference type="SAM" id="MobiDB-lite"/>
    </source>
</evidence>
<feature type="compositionally biased region" description="Low complexity" evidence="3">
    <location>
        <begin position="1966"/>
        <end position="1976"/>
    </location>
</feature>
<feature type="region of interest" description="Disordered" evidence="3">
    <location>
        <begin position="2519"/>
        <end position="2550"/>
    </location>
</feature>
<feature type="compositionally biased region" description="Polar residues" evidence="3">
    <location>
        <begin position="168"/>
        <end position="204"/>
    </location>
</feature>
<keyword evidence="2" id="KW-0067">ATP-binding</keyword>
<evidence type="ECO:0000256" key="1">
    <source>
        <dbReference type="ARBA" id="ARBA00022741"/>
    </source>
</evidence>
<feature type="compositionally biased region" description="Polar residues" evidence="3">
    <location>
        <begin position="774"/>
        <end position="786"/>
    </location>
</feature>
<evidence type="ECO:0000313" key="6">
    <source>
        <dbReference type="Proteomes" id="UP001292094"/>
    </source>
</evidence>
<feature type="compositionally biased region" description="Basic and acidic residues" evidence="3">
    <location>
        <begin position="110"/>
        <end position="120"/>
    </location>
</feature>
<feature type="region of interest" description="Disordered" evidence="3">
    <location>
        <begin position="1035"/>
        <end position="1195"/>
    </location>
</feature>
<feature type="compositionally biased region" description="Polar residues" evidence="3">
    <location>
        <begin position="461"/>
        <end position="473"/>
    </location>
</feature>
<dbReference type="PANTHER" id="PTHR12957:SF2">
    <property type="entry name" value="INTEGRATOR COMPLEX SUBUNIT 6"/>
    <property type="match status" value="1"/>
</dbReference>
<gene>
    <name evidence="5" type="ORF">Pmani_000756</name>
</gene>
<keyword evidence="1" id="KW-0547">Nucleotide-binding</keyword>
<dbReference type="InterPro" id="IPR014015">
    <property type="entry name" value="Helicase_SF3_DNA-vir"/>
</dbReference>
<evidence type="ECO:0000313" key="5">
    <source>
        <dbReference type="EMBL" id="KAK4328866.1"/>
    </source>
</evidence>
<reference evidence="5" key="1">
    <citation type="submission" date="2023-11" db="EMBL/GenBank/DDBJ databases">
        <title>Genome assemblies of two species of porcelain crab, Petrolisthes cinctipes and Petrolisthes manimaculis (Anomura: Porcellanidae).</title>
        <authorList>
            <person name="Angst P."/>
        </authorList>
    </citation>
    <scope>NUCLEOTIDE SEQUENCE</scope>
    <source>
        <strain evidence="5">PB745_02</strain>
        <tissue evidence="5">Gill</tissue>
    </source>
</reference>
<accession>A0AAE1UQ12</accession>
<feature type="region of interest" description="Disordered" evidence="3">
    <location>
        <begin position="721"/>
        <end position="863"/>
    </location>
</feature>
<feature type="compositionally biased region" description="Basic and acidic residues" evidence="3">
    <location>
        <begin position="2042"/>
        <end position="2055"/>
    </location>
</feature>
<feature type="compositionally biased region" description="Polar residues" evidence="3">
    <location>
        <begin position="794"/>
        <end position="830"/>
    </location>
</feature>
<dbReference type="GO" id="GO:0005524">
    <property type="term" value="F:ATP binding"/>
    <property type="evidence" value="ECO:0007669"/>
    <property type="project" value="UniProtKB-KW"/>
</dbReference>
<dbReference type="InterPro" id="IPR001257">
    <property type="entry name" value="Parvovirus_NS1_helicase"/>
</dbReference>
<feature type="compositionally biased region" description="Basic and acidic residues" evidence="3">
    <location>
        <begin position="736"/>
        <end position="746"/>
    </location>
</feature>
<feature type="compositionally biased region" description="Basic and acidic residues" evidence="3">
    <location>
        <begin position="1666"/>
        <end position="1681"/>
    </location>
</feature>
<feature type="compositionally biased region" description="Polar residues" evidence="3">
    <location>
        <begin position="1107"/>
        <end position="1143"/>
    </location>
</feature>
<feature type="compositionally biased region" description="Polar residues" evidence="3">
    <location>
        <begin position="1420"/>
        <end position="1456"/>
    </location>
</feature>
<dbReference type="InterPro" id="IPR027417">
    <property type="entry name" value="P-loop_NTPase"/>
</dbReference>
<feature type="region of interest" description="Disordered" evidence="3">
    <location>
        <begin position="409"/>
        <end position="550"/>
    </location>
</feature>
<feature type="compositionally biased region" description="Basic and acidic residues" evidence="3">
    <location>
        <begin position="1898"/>
        <end position="1920"/>
    </location>
</feature>
<proteinExistence type="predicted"/>
<feature type="compositionally biased region" description="Low complexity" evidence="3">
    <location>
        <begin position="1764"/>
        <end position="1785"/>
    </location>
</feature>
<dbReference type="Gene3D" id="3.40.50.300">
    <property type="entry name" value="P-loop containing nucleotide triphosphate hydrolases"/>
    <property type="match status" value="1"/>
</dbReference>
<dbReference type="InterPro" id="IPR051113">
    <property type="entry name" value="Integrator_subunit6"/>
</dbReference>
<feature type="compositionally biased region" description="Basic and acidic residues" evidence="3">
    <location>
        <begin position="1049"/>
        <end position="1059"/>
    </location>
</feature>
<organism evidence="5 6">
    <name type="scientific">Petrolisthes manimaculis</name>
    <dbReference type="NCBI Taxonomy" id="1843537"/>
    <lineage>
        <taxon>Eukaryota</taxon>
        <taxon>Metazoa</taxon>
        <taxon>Ecdysozoa</taxon>
        <taxon>Arthropoda</taxon>
        <taxon>Crustacea</taxon>
        <taxon>Multicrustacea</taxon>
        <taxon>Malacostraca</taxon>
        <taxon>Eumalacostraca</taxon>
        <taxon>Eucarida</taxon>
        <taxon>Decapoda</taxon>
        <taxon>Pleocyemata</taxon>
        <taxon>Anomura</taxon>
        <taxon>Galatheoidea</taxon>
        <taxon>Porcellanidae</taxon>
        <taxon>Petrolisthes</taxon>
    </lineage>
</organism>
<name>A0AAE1UQ12_9EUCA</name>